<keyword evidence="1 13" id="KW-0540">Nuclease</keyword>
<dbReference type="InterPro" id="IPR038726">
    <property type="entry name" value="PDDEXK_AddAB-type"/>
</dbReference>
<dbReference type="InterPro" id="IPR011335">
    <property type="entry name" value="Restrct_endonuc-II-like"/>
</dbReference>
<keyword evidence="9 13" id="KW-0234">DNA repair</keyword>
<dbReference type="InterPro" id="IPR000212">
    <property type="entry name" value="DNA_helicase_UvrD/REP"/>
</dbReference>
<dbReference type="EMBL" id="LR590481">
    <property type="protein sequence ID" value="VTQ83709.1"/>
    <property type="molecule type" value="Genomic_DNA"/>
</dbReference>
<dbReference type="InterPro" id="IPR014016">
    <property type="entry name" value="UvrD-like_ATP-bd"/>
</dbReference>
<evidence type="ECO:0000256" key="9">
    <source>
        <dbReference type="ARBA" id="ARBA00023204"/>
    </source>
</evidence>
<accession>A0A4U9QYR3</accession>
<feature type="domain" description="UvrD-like helicase C-terminal" evidence="17">
    <location>
        <begin position="546"/>
        <end position="833"/>
    </location>
</feature>
<evidence type="ECO:0000256" key="3">
    <source>
        <dbReference type="ARBA" id="ARBA00022763"/>
    </source>
</evidence>
<dbReference type="GO" id="GO:0016887">
    <property type="term" value="F:ATP hydrolysis activity"/>
    <property type="evidence" value="ECO:0007669"/>
    <property type="project" value="RHEA"/>
</dbReference>
<dbReference type="GO" id="GO:0033202">
    <property type="term" value="C:DNA helicase complex"/>
    <property type="evidence" value="ECO:0007669"/>
    <property type="project" value="TreeGrafter"/>
</dbReference>
<evidence type="ECO:0000256" key="15">
    <source>
        <dbReference type="SAM" id="Coils"/>
    </source>
</evidence>
<dbReference type="EC" id="3.1.-.-" evidence="13"/>
<dbReference type="EC" id="5.6.2.4" evidence="13"/>
<dbReference type="AlphaFoldDB" id="A0A4U9QYR3"/>
<dbReference type="RefSeq" id="WP_138209208.1">
    <property type="nucleotide sequence ID" value="NZ_CBCRUQ010000008.1"/>
</dbReference>
<evidence type="ECO:0000256" key="1">
    <source>
        <dbReference type="ARBA" id="ARBA00022722"/>
    </source>
</evidence>
<keyword evidence="19" id="KW-1185">Reference proteome</keyword>
<reference evidence="18 19" key="1">
    <citation type="submission" date="2019-05" db="EMBL/GenBank/DDBJ databases">
        <authorList>
            <consortium name="Pathogen Informatics"/>
        </authorList>
    </citation>
    <scope>NUCLEOTIDE SEQUENCE [LARGE SCALE GENOMIC DNA]</scope>
    <source>
        <strain evidence="18 19">NCTC503</strain>
    </source>
</reference>
<organism evidence="18 19">
    <name type="scientific">Hathewaya histolytica</name>
    <name type="common">Clostridium histolyticum</name>
    <dbReference type="NCBI Taxonomy" id="1498"/>
    <lineage>
        <taxon>Bacteria</taxon>
        <taxon>Bacillati</taxon>
        <taxon>Bacillota</taxon>
        <taxon>Clostridia</taxon>
        <taxon>Eubacteriales</taxon>
        <taxon>Clostridiaceae</taxon>
        <taxon>Hathewaya</taxon>
    </lineage>
</organism>
<keyword evidence="5 13" id="KW-0347">Helicase</keyword>
<dbReference type="Gene3D" id="3.40.50.300">
    <property type="entry name" value="P-loop containing nucleotide triphosphate hydrolases"/>
    <property type="match status" value="4"/>
</dbReference>
<comment type="subunit">
    <text evidence="13">Heterodimer of AddA and AddB/RexB.</text>
</comment>
<dbReference type="Pfam" id="PF12705">
    <property type="entry name" value="PDDEXK_1"/>
    <property type="match status" value="1"/>
</dbReference>
<evidence type="ECO:0000259" key="16">
    <source>
        <dbReference type="PROSITE" id="PS51198"/>
    </source>
</evidence>
<dbReference type="InterPro" id="IPR011604">
    <property type="entry name" value="PDDEXK-like_dom_sf"/>
</dbReference>
<dbReference type="GO" id="GO:0008408">
    <property type="term" value="F:3'-5' exonuclease activity"/>
    <property type="evidence" value="ECO:0007669"/>
    <property type="project" value="UniProtKB-UniRule"/>
</dbReference>
<evidence type="ECO:0000256" key="5">
    <source>
        <dbReference type="ARBA" id="ARBA00022806"/>
    </source>
</evidence>
<dbReference type="GO" id="GO:0000724">
    <property type="term" value="P:double-strand break repair via homologous recombination"/>
    <property type="evidence" value="ECO:0007669"/>
    <property type="project" value="UniProtKB-UniRule"/>
</dbReference>
<dbReference type="PROSITE" id="PS51198">
    <property type="entry name" value="UVRD_HELICASE_ATP_BIND"/>
    <property type="match status" value="1"/>
</dbReference>
<gene>
    <name evidence="13 18" type="primary">addA</name>
    <name evidence="18" type="ORF">NCTC503_00404</name>
</gene>
<evidence type="ECO:0000313" key="18">
    <source>
        <dbReference type="EMBL" id="VTQ83709.1"/>
    </source>
</evidence>
<dbReference type="Pfam" id="PF00580">
    <property type="entry name" value="UvrD-helicase"/>
    <property type="match status" value="1"/>
</dbReference>
<sequence>MGKIKWTEEQSKVIYTRNCNLLVAAAAGSGKTAVLVQRIINMIMDEENPVDIDKLLVVTFTNAAASEMRERIGDALSKEIGERGNSIRLQRQLTLLNKASITTIHSFCLNVIKNNFHKVDVDPGFRVADQTEVVLLKNETLEELFEHKYENIKGENLEEKCTGEEFLNLVETYCSNKDDSALLELVLRIHSFSNTAPNPRAWLIEQSEEFNMDKFTNIEDTKWVKILKNNINMELEGQYEQYKDVYNLVCNIEELNAYEPVIREELSIINDLMQALKSSFENFLQELSTVKFGRLPSVRKIENKDAKDKVQKIRNSIKKSLDELSKNYSSITEEDIKSSYIKIYPIIKNLVELVIQFDSLYKLKKKEKGIIDFNDFEHFCLEILIEKDEEGNWIKNEEGIYIPSDTAIELRDKYDEILIDEYQDSNLVQELILNLVSKISEGSPNIFMVGDIKQSIYRFRQAKPELFLSKYNSYSEVNEDSLYKKILLFKNFRSREEVLDGVNFIFKSIMSERIGELEYNEKEALNLGANYENYIEGAELGGDIELHILEKNSDTEKENELDKIGDNFSDELEELDEPTDIAYEAKITANRIKEFIENKEKPFMVLDKETKEYRRVMYKDIVILLRSTVNWSEQFIEEFKKYNIPVYADTSTGYFETIEIKTMLSLLQIIDNPIQDIPLLAVMRSPIGGFSSEDFVYIRENNNNISFYEACINYIEEEETELKVKLKEFYTKINHWRERSLYTPIDQFIWYLYMETGYYGFVGALKGGMQKQANLKVLFQRAREYENTSYSGLFNFINFINKLKKNSGDMGSAKILGENEDVVRIMSIHKSKGLEFPIVFLCGIGKQFNLKDLSSNLLLHHELGFGPDLIDFERRISYPIPVKRAIREKIAVETLSEEMRILYVALTRAKEKLILIGGVRDITNFIKKSYENAQDNRIKVPEFITIKGRSYLDWITMALVKHREVAKDLEKELYRFNKEEICIENTIDDKSKWSIRIWDKSDMEEVLQGEEQDRGECVKRLLEGYLKEDDENSYDDFVENRLSYKYPYIKASELPTVLSVSELKRRFNTMEVENSGSLIKPHLKQRPSFMEGKSKLTGAERGTVFHAVMEYLDFTKISSIDEIENQIFNLYAREFITEEESKAVNPNKILKFFNTELGKRIIKAFPKVYREVEFHIPLKSTEVFKDLDVELYKGEEILLQGIIDCYFEENDEIILLDYKTDFILEGEEEILKERYKSQLQYYSKAIAEITGKEVSEKYLYLFTLDKCVRIN</sequence>
<comment type="cofactor">
    <cofactor evidence="13">
        <name>Mg(2+)</name>
        <dbReference type="ChEBI" id="CHEBI:18420"/>
    </cofactor>
</comment>
<dbReference type="GO" id="GO:0005829">
    <property type="term" value="C:cytosol"/>
    <property type="evidence" value="ECO:0007669"/>
    <property type="project" value="TreeGrafter"/>
</dbReference>
<evidence type="ECO:0000313" key="19">
    <source>
        <dbReference type="Proteomes" id="UP000308489"/>
    </source>
</evidence>
<dbReference type="OrthoDB" id="9810135at2"/>
<comment type="catalytic activity">
    <reaction evidence="11 13">
        <text>Couples ATP hydrolysis with the unwinding of duplex DNA by translocating in the 3'-5' direction.</text>
        <dbReference type="EC" id="5.6.2.4"/>
    </reaction>
</comment>
<dbReference type="KEGG" id="hhw:NCTC503_00404"/>
<evidence type="ECO:0000256" key="4">
    <source>
        <dbReference type="ARBA" id="ARBA00022801"/>
    </source>
</evidence>
<dbReference type="FunFam" id="3.40.50.300:FF:001236">
    <property type="entry name" value="ATP-dependent helicase/nuclease subunit A"/>
    <property type="match status" value="1"/>
</dbReference>
<name>A0A4U9QYR3_HATHI</name>
<evidence type="ECO:0000256" key="12">
    <source>
        <dbReference type="ARBA" id="ARBA00048988"/>
    </source>
</evidence>
<dbReference type="Gene3D" id="3.90.320.10">
    <property type="match status" value="1"/>
</dbReference>
<feature type="binding site" evidence="14">
    <location>
        <begin position="25"/>
        <end position="32"/>
    </location>
    <ligand>
        <name>ATP</name>
        <dbReference type="ChEBI" id="CHEBI:30616"/>
    </ligand>
</feature>
<dbReference type="PANTHER" id="PTHR11070">
    <property type="entry name" value="UVRD / RECB / PCRA DNA HELICASE FAMILY MEMBER"/>
    <property type="match status" value="1"/>
</dbReference>
<dbReference type="Pfam" id="PF13361">
    <property type="entry name" value="UvrD_C"/>
    <property type="match status" value="1"/>
</dbReference>
<evidence type="ECO:0000256" key="2">
    <source>
        <dbReference type="ARBA" id="ARBA00022741"/>
    </source>
</evidence>
<evidence type="ECO:0000256" key="8">
    <source>
        <dbReference type="ARBA" id="ARBA00023125"/>
    </source>
</evidence>
<dbReference type="InterPro" id="IPR014017">
    <property type="entry name" value="DNA_helicase_UvrD-like_C"/>
</dbReference>
<dbReference type="PROSITE" id="PS51217">
    <property type="entry name" value="UVRD_HELICASE_CTER"/>
    <property type="match status" value="1"/>
</dbReference>
<dbReference type="InterPro" id="IPR027417">
    <property type="entry name" value="P-loop_NTPase"/>
</dbReference>
<dbReference type="GO" id="GO:0003690">
    <property type="term" value="F:double-stranded DNA binding"/>
    <property type="evidence" value="ECO:0007669"/>
    <property type="project" value="UniProtKB-UniRule"/>
</dbReference>
<dbReference type="SUPFAM" id="SSF52540">
    <property type="entry name" value="P-loop containing nucleoside triphosphate hydrolases"/>
    <property type="match status" value="1"/>
</dbReference>
<evidence type="ECO:0000256" key="11">
    <source>
        <dbReference type="ARBA" id="ARBA00034617"/>
    </source>
</evidence>
<dbReference type="SMR" id="A0A4U9QYR3"/>
<dbReference type="PANTHER" id="PTHR11070:SF48">
    <property type="entry name" value="ATP-DEPENDENT HELICASE_NUCLEASE SUBUNIT A"/>
    <property type="match status" value="1"/>
</dbReference>
<dbReference type="GO" id="GO:0005524">
    <property type="term" value="F:ATP binding"/>
    <property type="evidence" value="ECO:0007669"/>
    <property type="project" value="UniProtKB-UniRule"/>
</dbReference>
<evidence type="ECO:0000256" key="14">
    <source>
        <dbReference type="PROSITE-ProRule" id="PRU00560"/>
    </source>
</evidence>
<keyword evidence="4 13" id="KW-0378">Hydrolase</keyword>
<keyword evidence="10 13" id="KW-0413">Isomerase</keyword>
<dbReference type="Proteomes" id="UP000308489">
    <property type="component" value="Chromosome 1"/>
</dbReference>
<keyword evidence="2 13" id="KW-0547">Nucleotide-binding</keyword>
<comment type="function">
    <text evidence="13">The heterodimer acts as both an ATP-dependent DNA helicase and an ATP-dependent, dual-direction single-stranded exonuclease. Recognizes the chi site generating a DNA molecule suitable for the initiation of homologous recombination. The AddA nuclease domain is required for chi fragment generation; this subunit has the helicase and 3' -&gt; 5' nuclease activities.</text>
</comment>
<proteinExistence type="inferred from homology"/>
<dbReference type="SUPFAM" id="SSF52980">
    <property type="entry name" value="Restriction endonuclease-like"/>
    <property type="match status" value="1"/>
</dbReference>
<evidence type="ECO:0000259" key="17">
    <source>
        <dbReference type="PROSITE" id="PS51217"/>
    </source>
</evidence>
<dbReference type="InterPro" id="IPR014152">
    <property type="entry name" value="AddA"/>
</dbReference>
<comment type="catalytic activity">
    <reaction evidence="12 13">
        <text>ATP + H2O = ADP + phosphate + H(+)</text>
        <dbReference type="Rhea" id="RHEA:13065"/>
        <dbReference type="ChEBI" id="CHEBI:15377"/>
        <dbReference type="ChEBI" id="CHEBI:15378"/>
        <dbReference type="ChEBI" id="CHEBI:30616"/>
        <dbReference type="ChEBI" id="CHEBI:43474"/>
        <dbReference type="ChEBI" id="CHEBI:456216"/>
        <dbReference type="EC" id="5.6.2.4"/>
    </reaction>
</comment>
<comment type="similarity">
    <text evidence="13">Belongs to the helicase family. AddA subfamily.</text>
</comment>
<keyword evidence="15" id="KW-0175">Coiled coil</keyword>
<keyword evidence="6 13" id="KW-0269">Exonuclease</keyword>
<evidence type="ECO:0000256" key="7">
    <source>
        <dbReference type="ARBA" id="ARBA00022840"/>
    </source>
</evidence>
<dbReference type="HAMAP" id="MF_01451">
    <property type="entry name" value="AddA"/>
    <property type="match status" value="1"/>
</dbReference>
<dbReference type="GO" id="GO:0043138">
    <property type="term" value="F:3'-5' DNA helicase activity"/>
    <property type="evidence" value="ECO:0007669"/>
    <property type="project" value="UniProtKB-UniRule"/>
</dbReference>
<dbReference type="NCBIfam" id="TIGR02785">
    <property type="entry name" value="addA_Gpos"/>
    <property type="match status" value="1"/>
</dbReference>
<evidence type="ECO:0000256" key="6">
    <source>
        <dbReference type="ARBA" id="ARBA00022839"/>
    </source>
</evidence>
<evidence type="ECO:0000256" key="13">
    <source>
        <dbReference type="HAMAP-Rule" id="MF_01451"/>
    </source>
</evidence>
<keyword evidence="8 13" id="KW-0238">DNA-binding</keyword>
<evidence type="ECO:0000256" key="10">
    <source>
        <dbReference type="ARBA" id="ARBA00023235"/>
    </source>
</evidence>
<keyword evidence="3 13" id="KW-0227">DNA damage</keyword>
<feature type="domain" description="UvrD-like helicase ATP-binding" evidence="16">
    <location>
        <begin position="4"/>
        <end position="495"/>
    </location>
</feature>
<protein>
    <recommendedName>
        <fullName evidence="13">ATP-dependent helicase/nuclease subunit A</fullName>
        <ecNumber evidence="13">3.1.-.-</ecNumber>
        <ecNumber evidence="13">5.6.2.4</ecNumber>
    </recommendedName>
    <alternativeName>
        <fullName evidence="13">ATP-dependent helicase/nuclease AddA</fullName>
    </alternativeName>
    <alternativeName>
        <fullName evidence="13">DNA 3'-5' helicase AddA</fullName>
    </alternativeName>
</protein>
<keyword evidence="7 13" id="KW-0067">ATP-binding</keyword>
<feature type="coiled-coil region" evidence="15">
    <location>
        <begin position="303"/>
        <end position="334"/>
    </location>
</feature>